<dbReference type="PRINTS" id="PR01506">
    <property type="entry name" value="TATBPROTEIN"/>
</dbReference>
<dbReference type="EMBL" id="BAABBQ010000001">
    <property type="protein sequence ID" value="GAA4014030.1"/>
    <property type="molecule type" value="Genomic_DNA"/>
</dbReference>
<evidence type="ECO:0008006" key="11">
    <source>
        <dbReference type="Google" id="ProtNLM"/>
    </source>
</evidence>
<name>A0ABP7SMY5_9SPHN</name>
<dbReference type="RefSeq" id="WP_344706325.1">
    <property type="nucleotide sequence ID" value="NZ_BAABBQ010000001.1"/>
</dbReference>
<evidence type="ECO:0000256" key="8">
    <source>
        <dbReference type="SAM" id="MobiDB-lite"/>
    </source>
</evidence>
<evidence type="ECO:0000256" key="3">
    <source>
        <dbReference type="ARBA" id="ARBA00022692"/>
    </source>
</evidence>
<evidence type="ECO:0000256" key="2">
    <source>
        <dbReference type="ARBA" id="ARBA00022448"/>
    </source>
</evidence>
<proteinExistence type="predicted"/>
<keyword evidence="10" id="KW-1185">Reference proteome</keyword>
<keyword evidence="7" id="KW-0472">Membrane</keyword>
<dbReference type="Pfam" id="PF02416">
    <property type="entry name" value="TatA_B_E"/>
    <property type="match status" value="1"/>
</dbReference>
<feature type="region of interest" description="Disordered" evidence="8">
    <location>
        <begin position="70"/>
        <end position="97"/>
    </location>
</feature>
<keyword evidence="3" id="KW-0812">Transmembrane</keyword>
<reference evidence="10" key="1">
    <citation type="journal article" date="2019" name="Int. J. Syst. Evol. Microbiol.">
        <title>The Global Catalogue of Microorganisms (GCM) 10K type strain sequencing project: providing services to taxonomists for standard genome sequencing and annotation.</title>
        <authorList>
            <consortium name="The Broad Institute Genomics Platform"/>
            <consortium name="The Broad Institute Genome Sequencing Center for Infectious Disease"/>
            <person name="Wu L."/>
            <person name="Ma J."/>
        </authorList>
    </citation>
    <scope>NUCLEOTIDE SEQUENCE [LARGE SCALE GENOMIC DNA]</scope>
    <source>
        <strain evidence="10">JCM 17563</strain>
    </source>
</reference>
<evidence type="ECO:0000256" key="4">
    <source>
        <dbReference type="ARBA" id="ARBA00022927"/>
    </source>
</evidence>
<keyword evidence="2" id="KW-0813">Transport</keyword>
<accession>A0ABP7SMY5</accession>
<comment type="caution">
    <text evidence="9">The sequence shown here is derived from an EMBL/GenBank/DDBJ whole genome shotgun (WGS) entry which is preliminary data.</text>
</comment>
<keyword evidence="5" id="KW-1133">Transmembrane helix</keyword>
<evidence type="ECO:0000256" key="1">
    <source>
        <dbReference type="ARBA" id="ARBA00004167"/>
    </source>
</evidence>
<evidence type="ECO:0000256" key="6">
    <source>
        <dbReference type="ARBA" id="ARBA00023010"/>
    </source>
</evidence>
<keyword evidence="6" id="KW-0811">Translocation</keyword>
<keyword evidence="4" id="KW-0653">Protein transport</keyword>
<evidence type="ECO:0000256" key="7">
    <source>
        <dbReference type="ARBA" id="ARBA00023136"/>
    </source>
</evidence>
<dbReference type="InterPro" id="IPR003369">
    <property type="entry name" value="TatA/B/E"/>
</dbReference>
<dbReference type="Proteomes" id="UP001500235">
    <property type="component" value="Unassembled WGS sequence"/>
</dbReference>
<gene>
    <name evidence="9" type="ORF">GCM10022280_10510</name>
</gene>
<evidence type="ECO:0000313" key="9">
    <source>
        <dbReference type="EMBL" id="GAA4014030.1"/>
    </source>
</evidence>
<protein>
    <recommendedName>
        <fullName evidence="11">Twin-arginine translocase subunit TatB</fullName>
    </recommendedName>
</protein>
<sequence length="97" mass="10414">MFGIDSSELLVIAVAALIFIGPKELPGTLRTLGRAIAKVRAHMRHFTGGLETMIREAELAEMDAKWRAEMAAAERPAPRPPASTPAAEPVVTDRPAP</sequence>
<organism evidence="9 10">
    <name type="scientific">Sphingomonas swuensis</name>
    <dbReference type="NCBI Taxonomy" id="977800"/>
    <lineage>
        <taxon>Bacteria</taxon>
        <taxon>Pseudomonadati</taxon>
        <taxon>Pseudomonadota</taxon>
        <taxon>Alphaproteobacteria</taxon>
        <taxon>Sphingomonadales</taxon>
        <taxon>Sphingomonadaceae</taxon>
        <taxon>Sphingomonas</taxon>
    </lineage>
</organism>
<evidence type="ECO:0000313" key="10">
    <source>
        <dbReference type="Proteomes" id="UP001500235"/>
    </source>
</evidence>
<comment type="subcellular location">
    <subcellularLocation>
        <location evidence="1">Membrane</location>
        <topology evidence="1">Single-pass membrane protein</topology>
    </subcellularLocation>
</comment>
<evidence type="ECO:0000256" key="5">
    <source>
        <dbReference type="ARBA" id="ARBA00022989"/>
    </source>
</evidence>
<dbReference type="Gene3D" id="1.20.5.3310">
    <property type="match status" value="1"/>
</dbReference>